<evidence type="ECO:0000259" key="1">
    <source>
        <dbReference type="Pfam" id="PF01719"/>
    </source>
</evidence>
<proteinExistence type="predicted"/>
<name>Q53565_HELPX</name>
<sequence length="215" mass="25531">MPKKQPNSAETHSKHDKYNQENAPYKAFGFIIYPESATPNFVEILNENFDGSWALSPLHDKDLNEDGSHKKPHFHAIIVFDKKQRPAAVKKLLKLINQNEKTITYTNNERVKGAYEYFTHSNPKDSHKYQYDKSEIQHFKGFDIDDFKSKKELKELELQLISDIEFFIQEQGITEYSDLFFWAMDNQPKWAKLLRHKYTRHITALITSQREKHRR</sequence>
<dbReference type="GO" id="GO:0005727">
    <property type="term" value="C:extrachromosomal circular DNA"/>
    <property type="evidence" value="ECO:0007669"/>
    <property type="project" value="InterPro"/>
</dbReference>
<protein>
    <submittedName>
        <fullName evidence="2">Replication-initiation protein homolog protein</fullName>
    </submittedName>
</protein>
<geneLocation type="plasmid" evidence="2">
    <name>pHPK255</name>
</geneLocation>
<feature type="domain" description="Plasmid replication protein origin binding" evidence="1">
    <location>
        <begin position="26"/>
        <end position="145"/>
    </location>
</feature>
<dbReference type="AlphaFoldDB" id="Q53565"/>
<dbReference type="PIR" id="S18228">
    <property type="entry name" value="S18228"/>
</dbReference>
<keyword evidence="2" id="KW-0614">Plasmid</keyword>
<reference evidence="2" key="1">
    <citation type="journal article" date="1991" name="Mol. Microbiol.">
        <title>Characterization of a plasmid from Helicobacter pylori encoding a replication protein common to plasmids in gram-positive bacteria.</title>
        <authorList>
            <person name="Kleanthous H."/>
            <person name="Clayton C.L."/>
            <person name="Tabaqchali S."/>
        </authorList>
    </citation>
    <scope>NUCLEOTIDE SEQUENCE</scope>
    <source>
        <plasmid evidence="2">pHPK255</plasmid>
    </source>
</reference>
<dbReference type="GO" id="GO:0003916">
    <property type="term" value="F:DNA topoisomerase activity"/>
    <property type="evidence" value="ECO:0007669"/>
    <property type="project" value="InterPro"/>
</dbReference>
<accession>Q53565</accession>
<evidence type="ECO:0000313" key="2">
    <source>
        <dbReference type="EMBL" id="AAB21515.1"/>
    </source>
</evidence>
<dbReference type="Pfam" id="PF01719">
    <property type="entry name" value="Rep_OBD"/>
    <property type="match status" value="1"/>
</dbReference>
<dbReference type="GO" id="GO:0006260">
    <property type="term" value="P:DNA replication"/>
    <property type="evidence" value="ECO:0007669"/>
    <property type="project" value="InterPro"/>
</dbReference>
<organism evidence="2">
    <name type="scientific">Helicobacter pylori</name>
    <name type="common">Campylobacter pylori</name>
    <dbReference type="NCBI Taxonomy" id="210"/>
    <lineage>
        <taxon>Bacteria</taxon>
        <taxon>Pseudomonadati</taxon>
        <taxon>Campylobacterota</taxon>
        <taxon>Epsilonproteobacteria</taxon>
        <taxon>Campylobacterales</taxon>
        <taxon>Helicobacteraceae</taxon>
        <taxon>Helicobacter</taxon>
    </lineage>
</organism>
<dbReference type="InterPro" id="IPR002631">
    <property type="entry name" value="Plasmid_rep_OBD"/>
</dbReference>
<dbReference type="EMBL" id="S84689">
    <property type="protein sequence ID" value="AAB21515.1"/>
    <property type="molecule type" value="Genomic_DNA"/>
</dbReference>
<dbReference type="GO" id="GO:0003677">
    <property type="term" value="F:DNA binding"/>
    <property type="evidence" value="ECO:0007669"/>
    <property type="project" value="InterPro"/>
</dbReference>
<dbReference type="Gene3D" id="3.40.1310.30">
    <property type="match status" value="1"/>
</dbReference>